<dbReference type="EMBL" id="MKZS01000001">
    <property type="protein sequence ID" value="OLT60271.1"/>
    <property type="molecule type" value="Genomic_DNA"/>
</dbReference>
<accession>A0A1U7N2Y4</accession>
<evidence type="ECO:0000256" key="7">
    <source>
        <dbReference type="SAM" id="Phobius"/>
    </source>
</evidence>
<feature type="transmembrane region" description="Helical" evidence="7">
    <location>
        <begin position="414"/>
        <end position="435"/>
    </location>
</feature>
<evidence type="ECO:0000313" key="8">
    <source>
        <dbReference type="EMBL" id="OLT60271.1"/>
    </source>
</evidence>
<gene>
    <name evidence="8" type="ORF">BJP37_15785</name>
</gene>
<comment type="subcellular location">
    <subcellularLocation>
        <location evidence="1">Cell membrane</location>
        <topology evidence="1">Multi-pass membrane protein</topology>
    </subcellularLocation>
</comment>
<feature type="transmembrane region" description="Helical" evidence="7">
    <location>
        <begin position="357"/>
        <end position="375"/>
    </location>
</feature>
<dbReference type="NCBIfam" id="NF007773">
    <property type="entry name" value="PRK10459.1"/>
    <property type="match status" value="1"/>
</dbReference>
<feature type="transmembrane region" description="Helical" evidence="7">
    <location>
        <begin position="441"/>
        <end position="463"/>
    </location>
</feature>
<dbReference type="AlphaFoldDB" id="A0A1U7N2Y4"/>
<dbReference type="PANTHER" id="PTHR30250:SF10">
    <property type="entry name" value="LIPOPOLYSACCHARIDE BIOSYNTHESIS PROTEIN WZXC"/>
    <property type="match status" value="1"/>
</dbReference>
<dbReference type="PANTHER" id="PTHR30250">
    <property type="entry name" value="PST FAMILY PREDICTED COLANIC ACID TRANSPORTER"/>
    <property type="match status" value="1"/>
</dbReference>
<proteinExistence type="inferred from homology"/>
<dbReference type="RefSeq" id="WP_075900367.1">
    <property type="nucleotide sequence ID" value="NZ_MKZS01000001.1"/>
</dbReference>
<comment type="caution">
    <text evidence="8">The sequence shown here is derived from an EMBL/GenBank/DDBJ whole genome shotgun (WGS) entry which is preliminary data.</text>
</comment>
<evidence type="ECO:0000256" key="3">
    <source>
        <dbReference type="ARBA" id="ARBA00022475"/>
    </source>
</evidence>
<reference evidence="8 9" key="1">
    <citation type="submission" date="2016-10" db="EMBL/GenBank/DDBJ databases">
        <title>Comparative genomics uncovers the prolific and rare metabolic potential of the cyanobacterial genus Moorea.</title>
        <authorList>
            <person name="Leao T."/>
            <person name="Castelao G."/>
            <person name="Korobeynikov A."/>
            <person name="Monroe E.A."/>
            <person name="Podell S."/>
            <person name="Glukhov E."/>
            <person name="Allen E."/>
            <person name="Gerwick W.H."/>
            <person name="Gerwick L."/>
        </authorList>
    </citation>
    <scope>NUCLEOTIDE SEQUENCE [LARGE SCALE GENOMIC DNA]</scope>
    <source>
        <strain evidence="8 9">PNG5-198</strain>
    </source>
</reference>
<dbReference type="InterPro" id="IPR050833">
    <property type="entry name" value="Poly_Biosynth_Transport"/>
</dbReference>
<evidence type="ECO:0000256" key="6">
    <source>
        <dbReference type="ARBA" id="ARBA00023136"/>
    </source>
</evidence>
<dbReference type="Pfam" id="PF13440">
    <property type="entry name" value="Polysacc_synt_3"/>
    <property type="match status" value="1"/>
</dbReference>
<feature type="transmembrane region" description="Helical" evidence="7">
    <location>
        <begin position="381"/>
        <end position="402"/>
    </location>
</feature>
<feature type="transmembrane region" description="Helical" evidence="7">
    <location>
        <begin position="114"/>
        <end position="135"/>
    </location>
</feature>
<dbReference type="GO" id="GO:0005886">
    <property type="term" value="C:plasma membrane"/>
    <property type="evidence" value="ECO:0007669"/>
    <property type="project" value="UniProtKB-SubCell"/>
</dbReference>
<feature type="transmembrane region" description="Helical" evidence="7">
    <location>
        <begin position="283"/>
        <end position="306"/>
    </location>
</feature>
<name>A0A1U7N2Y4_9CYAN</name>
<evidence type="ECO:0000313" key="9">
    <source>
        <dbReference type="Proteomes" id="UP000186657"/>
    </source>
</evidence>
<dbReference type="CDD" id="cd13127">
    <property type="entry name" value="MATE_tuaB_like"/>
    <property type="match status" value="1"/>
</dbReference>
<comment type="similarity">
    <text evidence="2">Belongs to the polysaccharide synthase family.</text>
</comment>
<evidence type="ECO:0000256" key="5">
    <source>
        <dbReference type="ARBA" id="ARBA00022989"/>
    </source>
</evidence>
<feature type="transmembrane region" description="Helical" evidence="7">
    <location>
        <begin position="41"/>
        <end position="58"/>
    </location>
</feature>
<feature type="transmembrane region" description="Helical" evidence="7">
    <location>
        <begin position="79"/>
        <end position="102"/>
    </location>
</feature>
<keyword evidence="4 7" id="KW-0812">Transmembrane</keyword>
<dbReference type="Proteomes" id="UP000186657">
    <property type="component" value="Unassembled WGS sequence"/>
</dbReference>
<keyword evidence="6 7" id="KW-0472">Membrane</keyword>
<organism evidence="8 9">
    <name type="scientific">Moorena bouillonii PNG</name>
    <dbReference type="NCBI Taxonomy" id="568701"/>
    <lineage>
        <taxon>Bacteria</taxon>
        <taxon>Bacillati</taxon>
        <taxon>Cyanobacteriota</taxon>
        <taxon>Cyanophyceae</taxon>
        <taxon>Coleofasciculales</taxon>
        <taxon>Coleofasciculaceae</taxon>
        <taxon>Moorena</taxon>
    </lineage>
</organism>
<keyword evidence="3" id="KW-1003">Cell membrane</keyword>
<keyword evidence="9" id="KW-1185">Reference proteome</keyword>
<protein>
    <submittedName>
        <fullName evidence="8">Lipopolysaccharide biosynthesis protein</fullName>
    </submittedName>
</protein>
<evidence type="ECO:0000256" key="1">
    <source>
        <dbReference type="ARBA" id="ARBA00004651"/>
    </source>
</evidence>
<sequence length="479" mass="52980">MSLKRVATSGVKWSLVSQVGRQVMQFVTTAILARLLSPSDFGLLGMAMIVIAFIDLFKDLGTSSAVIQRKNISDALLHSLFWINVALGILGIFVIFVISPLAASFYQEPRVTSVLRFLSLNFFISGISILQKAILEKNLAFNTLAKIEICAIVSASFVGIGSALLGFGVWSLVYQSLVLVTVTTVMLWAATSWRPKMIFDWSEVKDVSSYSLNLTAASIWRYFKRNADYLLIGRVLGSQDLGYYTLAYRIMLYPLQNISHVIARVMFPVFSQIQDDNAKFRSAYLKVIGLIALISFPMMVGLWVAAEPFVLTLLGSQWQPVILLLMILAPVGMEQSLGTTVGTIYKAKGRPDLQFRWGIVSGILILTAFVIGLQWGIVGVAVAYVIASFLWCYPSFNIPFSLIHLRMRDFGAVLWRPLVASLLMLLVLVGLKFLLPTGLASGWVLGILIPIGGISYLLASWCINREQIQQLLVMVGLNK</sequence>
<keyword evidence="5 7" id="KW-1133">Transmembrane helix</keyword>
<feature type="transmembrane region" description="Helical" evidence="7">
    <location>
        <begin position="318"/>
        <end position="345"/>
    </location>
</feature>
<evidence type="ECO:0000256" key="4">
    <source>
        <dbReference type="ARBA" id="ARBA00022692"/>
    </source>
</evidence>
<feature type="transmembrane region" description="Helical" evidence="7">
    <location>
        <begin position="172"/>
        <end position="190"/>
    </location>
</feature>
<evidence type="ECO:0000256" key="2">
    <source>
        <dbReference type="ARBA" id="ARBA00007430"/>
    </source>
</evidence>